<dbReference type="Gene3D" id="3.30.60.80">
    <property type="match status" value="1"/>
</dbReference>
<dbReference type="Pfam" id="PF02132">
    <property type="entry name" value="RecR_ZnF"/>
    <property type="match status" value="1"/>
</dbReference>
<keyword evidence="3 7" id="KW-0863">Zinc-finger</keyword>
<evidence type="ECO:0000256" key="3">
    <source>
        <dbReference type="ARBA" id="ARBA00022771"/>
    </source>
</evidence>
<evidence type="ECO:0000256" key="6">
    <source>
        <dbReference type="ARBA" id="ARBA00023204"/>
    </source>
</evidence>
<dbReference type="InterPro" id="IPR023627">
    <property type="entry name" value="Rcmb_RecR"/>
</dbReference>
<dbReference type="InterPro" id="IPR000093">
    <property type="entry name" value="DNA_Rcmb_RecR"/>
</dbReference>
<sequence>MTPAYESLLQQLKRLPGLGYRSAERIAMHLLVEQPEELSDLITSLEAAKSAVGRCETCGNIAESDQCAICSDERRDVTKVCVVEHVPDLIAIERSGAWKCGYHVLHGKLSPIHGVGPEKLNFKSLEQRLEAGNIAEFVLALSNDIEGQATCHYIQEELVGDRPIEVTRIGFGLPSGGGVTFADSVTLRSALESRRAYH</sequence>
<feature type="zinc finger region" description="C4-type" evidence="7">
    <location>
        <begin position="55"/>
        <end position="70"/>
    </location>
</feature>
<dbReference type="InterPro" id="IPR006171">
    <property type="entry name" value="TOPRIM_dom"/>
</dbReference>
<keyword evidence="5 7" id="KW-0233">DNA recombination</keyword>
<dbReference type="SUPFAM" id="SSF111304">
    <property type="entry name" value="Recombination protein RecR"/>
    <property type="match status" value="1"/>
</dbReference>
<dbReference type="InParanoid" id="A0A317ZLB5"/>
<evidence type="ECO:0000256" key="5">
    <source>
        <dbReference type="ARBA" id="ARBA00023172"/>
    </source>
</evidence>
<evidence type="ECO:0000313" key="9">
    <source>
        <dbReference type="EMBL" id="PXA05013.1"/>
    </source>
</evidence>
<dbReference type="InterPro" id="IPR034137">
    <property type="entry name" value="TOPRIM_RecR"/>
</dbReference>
<dbReference type="Pfam" id="PF13662">
    <property type="entry name" value="Toprim_4"/>
    <property type="match status" value="1"/>
</dbReference>
<reference evidence="9 10" key="1">
    <citation type="submission" date="2018-05" db="EMBL/GenBank/DDBJ databases">
        <title>Coraliomargarita sinensis sp. nov., isolated from a marine solar saltern.</title>
        <authorList>
            <person name="Zhou L.Y."/>
        </authorList>
    </citation>
    <scope>NUCLEOTIDE SEQUENCE [LARGE SCALE GENOMIC DNA]</scope>
    <source>
        <strain evidence="9 10">WN38</strain>
    </source>
</reference>
<dbReference type="PROSITE" id="PS01300">
    <property type="entry name" value="RECR"/>
    <property type="match status" value="1"/>
</dbReference>
<dbReference type="GO" id="GO:0006310">
    <property type="term" value="P:DNA recombination"/>
    <property type="evidence" value="ECO:0007669"/>
    <property type="project" value="UniProtKB-UniRule"/>
</dbReference>
<evidence type="ECO:0000256" key="7">
    <source>
        <dbReference type="HAMAP-Rule" id="MF_00017"/>
    </source>
</evidence>
<dbReference type="GO" id="GO:0006281">
    <property type="term" value="P:DNA repair"/>
    <property type="evidence" value="ECO:0007669"/>
    <property type="project" value="UniProtKB-UniRule"/>
</dbReference>
<dbReference type="EMBL" id="QHJQ01000002">
    <property type="protein sequence ID" value="PXA05013.1"/>
    <property type="molecule type" value="Genomic_DNA"/>
</dbReference>
<dbReference type="OrthoDB" id="9802672at2"/>
<dbReference type="GO" id="GO:0003677">
    <property type="term" value="F:DNA binding"/>
    <property type="evidence" value="ECO:0007669"/>
    <property type="project" value="UniProtKB-UniRule"/>
</dbReference>
<name>A0A317ZLB5_9BACT</name>
<dbReference type="AlphaFoldDB" id="A0A317ZLB5"/>
<proteinExistence type="inferred from homology"/>
<dbReference type="Pfam" id="PF21175">
    <property type="entry name" value="RecR_C"/>
    <property type="match status" value="1"/>
</dbReference>
<feature type="domain" description="Toprim" evidence="8">
    <location>
        <begin position="78"/>
        <end position="174"/>
    </location>
</feature>
<dbReference type="CDD" id="cd01025">
    <property type="entry name" value="TOPRIM_recR"/>
    <property type="match status" value="1"/>
</dbReference>
<keyword evidence="1 7" id="KW-0479">Metal-binding</keyword>
<evidence type="ECO:0000256" key="4">
    <source>
        <dbReference type="ARBA" id="ARBA00022833"/>
    </source>
</evidence>
<comment type="function">
    <text evidence="7">May play a role in DNA repair. It seems to be involved in an RecBC-independent recombinational process of DNA repair. It may act with RecF and RecO.</text>
</comment>
<dbReference type="FunCoup" id="A0A317ZLB5">
    <property type="interactions" value="204"/>
</dbReference>
<dbReference type="PROSITE" id="PS50880">
    <property type="entry name" value="TOPRIM"/>
    <property type="match status" value="1"/>
</dbReference>
<dbReference type="InterPro" id="IPR015967">
    <property type="entry name" value="Rcmb_RecR_Znf"/>
</dbReference>
<dbReference type="Proteomes" id="UP000247099">
    <property type="component" value="Unassembled WGS sequence"/>
</dbReference>
<comment type="similarity">
    <text evidence="7">Belongs to the RecR family.</text>
</comment>
<keyword evidence="4 7" id="KW-0862">Zinc</keyword>
<dbReference type="HAMAP" id="MF_00017">
    <property type="entry name" value="RecR"/>
    <property type="match status" value="1"/>
</dbReference>
<gene>
    <name evidence="7" type="primary">recR</name>
    <name evidence="9" type="ORF">DDZ13_03345</name>
</gene>
<dbReference type="Gene3D" id="3.40.1360.10">
    <property type="match status" value="1"/>
</dbReference>
<dbReference type="NCBIfam" id="TIGR00615">
    <property type="entry name" value="recR"/>
    <property type="match status" value="1"/>
</dbReference>
<dbReference type="Gene3D" id="1.10.8.420">
    <property type="entry name" value="RecR Domain 1"/>
    <property type="match status" value="1"/>
</dbReference>
<protein>
    <recommendedName>
        <fullName evidence="7">Recombination protein RecR</fullName>
    </recommendedName>
</protein>
<keyword evidence="6 7" id="KW-0234">DNA repair</keyword>
<keyword evidence="10" id="KW-1185">Reference proteome</keyword>
<dbReference type="RefSeq" id="WP_110130014.1">
    <property type="nucleotide sequence ID" value="NZ_QHJQ01000002.1"/>
</dbReference>
<evidence type="ECO:0000256" key="1">
    <source>
        <dbReference type="ARBA" id="ARBA00022723"/>
    </source>
</evidence>
<dbReference type="PANTHER" id="PTHR30446">
    <property type="entry name" value="RECOMBINATION PROTEIN RECR"/>
    <property type="match status" value="1"/>
</dbReference>
<dbReference type="PANTHER" id="PTHR30446:SF0">
    <property type="entry name" value="RECOMBINATION PROTEIN RECR"/>
    <property type="match status" value="1"/>
</dbReference>
<evidence type="ECO:0000256" key="2">
    <source>
        <dbReference type="ARBA" id="ARBA00022763"/>
    </source>
</evidence>
<accession>A0A317ZLB5</accession>
<comment type="caution">
    <text evidence="9">The sequence shown here is derived from an EMBL/GenBank/DDBJ whole genome shotgun (WGS) entry which is preliminary data.</text>
</comment>
<evidence type="ECO:0000313" key="10">
    <source>
        <dbReference type="Proteomes" id="UP000247099"/>
    </source>
</evidence>
<evidence type="ECO:0000259" key="8">
    <source>
        <dbReference type="PROSITE" id="PS50880"/>
    </source>
</evidence>
<organism evidence="9 10">
    <name type="scientific">Coraliomargarita sinensis</name>
    <dbReference type="NCBI Taxonomy" id="2174842"/>
    <lineage>
        <taxon>Bacteria</taxon>
        <taxon>Pseudomonadati</taxon>
        <taxon>Verrucomicrobiota</taxon>
        <taxon>Opitutia</taxon>
        <taxon>Puniceicoccales</taxon>
        <taxon>Coraliomargaritaceae</taxon>
        <taxon>Coraliomargarita</taxon>
    </lineage>
</organism>
<dbReference type="Pfam" id="PF21176">
    <property type="entry name" value="RecR_HhH"/>
    <property type="match status" value="1"/>
</dbReference>
<dbReference type="GO" id="GO:0008270">
    <property type="term" value="F:zinc ion binding"/>
    <property type="evidence" value="ECO:0007669"/>
    <property type="project" value="UniProtKB-KW"/>
</dbReference>
<keyword evidence="2 7" id="KW-0227">DNA damage</keyword>